<proteinExistence type="predicted"/>
<feature type="transmembrane region" description="Helical" evidence="1">
    <location>
        <begin position="44"/>
        <end position="66"/>
    </location>
</feature>
<reference evidence="3" key="1">
    <citation type="journal article" date="2019" name="Int. J. Syst. Evol. Microbiol.">
        <title>The Global Catalogue of Microorganisms (GCM) 10K type strain sequencing project: providing services to taxonomists for standard genome sequencing and annotation.</title>
        <authorList>
            <consortium name="The Broad Institute Genomics Platform"/>
            <consortium name="The Broad Institute Genome Sequencing Center for Infectious Disease"/>
            <person name="Wu L."/>
            <person name="Ma J."/>
        </authorList>
    </citation>
    <scope>NUCLEOTIDE SEQUENCE [LARGE SCALE GENOMIC DNA]</scope>
    <source>
        <strain evidence="3">CGMCC 4.1621</strain>
    </source>
</reference>
<keyword evidence="1" id="KW-0812">Transmembrane</keyword>
<protein>
    <submittedName>
        <fullName evidence="2">Uncharacterized protein</fullName>
    </submittedName>
</protein>
<evidence type="ECO:0000313" key="2">
    <source>
        <dbReference type="EMBL" id="MFC7063434.1"/>
    </source>
</evidence>
<comment type="caution">
    <text evidence="2">The sequence shown here is derived from an EMBL/GenBank/DDBJ whole genome shotgun (WGS) entry which is preliminary data.</text>
</comment>
<keyword evidence="3" id="KW-1185">Reference proteome</keyword>
<dbReference type="Proteomes" id="UP001596410">
    <property type="component" value="Unassembled WGS sequence"/>
</dbReference>
<name>A0ABW2EM40_9BACI</name>
<dbReference type="RefSeq" id="WP_204708548.1">
    <property type="nucleotide sequence ID" value="NZ_JBHSZV010000047.1"/>
</dbReference>
<dbReference type="EMBL" id="JBHSZV010000047">
    <property type="protein sequence ID" value="MFC7063434.1"/>
    <property type="molecule type" value="Genomic_DNA"/>
</dbReference>
<sequence>MDESKEDQILQELKNINQKLDNRESHDDLDGKSGNIIFDIIKSLLIGTMIIGPALAVVIVVVPYIFNWLF</sequence>
<keyword evidence="1" id="KW-1133">Transmembrane helix</keyword>
<organism evidence="2 3">
    <name type="scientific">Halobacillus seohaensis</name>
    <dbReference type="NCBI Taxonomy" id="447421"/>
    <lineage>
        <taxon>Bacteria</taxon>
        <taxon>Bacillati</taxon>
        <taxon>Bacillota</taxon>
        <taxon>Bacilli</taxon>
        <taxon>Bacillales</taxon>
        <taxon>Bacillaceae</taxon>
        <taxon>Halobacillus</taxon>
    </lineage>
</organism>
<evidence type="ECO:0000256" key="1">
    <source>
        <dbReference type="SAM" id="Phobius"/>
    </source>
</evidence>
<gene>
    <name evidence="2" type="ORF">ACFQIC_16600</name>
</gene>
<accession>A0ABW2EM40</accession>
<evidence type="ECO:0000313" key="3">
    <source>
        <dbReference type="Proteomes" id="UP001596410"/>
    </source>
</evidence>
<keyword evidence="1" id="KW-0472">Membrane</keyword>